<dbReference type="GO" id="GO:0004497">
    <property type="term" value="F:monooxygenase activity"/>
    <property type="evidence" value="ECO:0007669"/>
    <property type="project" value="UniProtKB-KW"/>
</dbReference>
<gene>
    <name evidence="1" type="ORF">CLV67_13747</name>
</gene>
<dbReference type="Proteomes" id="UP000239415">
    <property type="component" value="Unassembled WGS sequence"/>
</dbReference>
<dbReference type="AlphaFoldDB" id="A0A2T0JP44"/>
<dbReference type="Pfam" id="PF14100">
    <property type="entry name" value="DUF6807"/>
    <property type="match status" value="1"/>
</dbReference>
<proteinExistence type="predicted"/>
<accession>A0A2T0JP44</accession>
<evidence type="ECO:0000313" key="1">
    <source>
        <dbReference type="EMBL" id="PRX09182.1"/>
    </source>
</evidence>
<protein>
    <submittedName>
        <fullName evidence="1">Methane monooxygenase PmoA-like</fullName>
    </submittedName>
</protein>
<sequence length="275" mass="29936">MPTVQAHDLSCSGKVVARYVWDPHLPATVSPRPYLHPVTTLGGTTVTGFMPPDHAHHLGASIAVPVLNDANFWGGRTYLADHGSIHLDNHGRQRHVRWLHRSGDGVVQQLDWLDRDGRALARERRELSVHHIDSTAWLLRVAFTLSSADGETLTIDSPAARGRAGAGYGGFFWRAPTGDYRITAETGNGTEAVHGRAARWLSLEGRDWTLVFLTDTVSSDPWFVRCDDYAGVCSAIAWDRLIVPAGGTLTRTLSVLVADGSPTGELLAAAQEAHR</sequence>
<dbReference type="RefSeq" id="WP_106330656.1">
    <property type="nucleotide sequence ID" value="NZ_BOMO01000143.1"/>
</dbReference>
<evidence type="ECO:0000313" key="2">
    <source>
        <dbReference type="Proteomes" id="UP000239415"/>
    </source>
</evidence>
<keyword evidence="2" id="KW-1185">Reference proteome</keyword>
<keyword evidence="1" id="KW-0503">Monooxygenase</keyword>
<dbReference type="OrthoDB" id="242375at2"/>
<name>A0A2T0JP44_9ACTN</name>
<dbReference type="EMBL" id="PVMZ01000037">
    <property type="protein sequence ID" value="PRX09182.1"/>
    <property type="molecule type" value="Genomic_DNA"/>
</dbReference>
<dbReference type="InterPro" id="IPR029475">
    <property type="entry name" value="DUF6807"/>
</dbReference>
<reference evidence="1 2" key="1">
    <citation type="submission" date="2018-03" db="EMBL/GenBank/DDBJ databases">
        <title>Genomic Encyclopedia of Archaeal and Bacterial Type Strains, Phase II (KMG-II): from individual species to whole genera.</title>
        <authorList>
            <person name="Goeker M."/>
        </authorList>
    </citation>
    <scope>NUCLEOTIDE SEQUENCE [LARGE SCALE GENOMIC DNA]</scope>
    <source>
        <strain evidence="1 2">DSM 43146</strain>
    </source>
</reference>
<comment type="caution">
    <text evidence="1">The sequence shown here is derived from an EMBL/GenBank/DDBJ whole genome shotgun (WGS) entry which is preliminary data.</text>
</comment>
<keyword evidence="1" id="KW-0560">Oxidoreductase</keyword>
<organism evidence="1 2">
    <name type="scientific">Actinoplanes italicus</name>
    <dbReference type="NCBI Taxonomy" id="113567"/>
    <lineage>
        <taxon>Bacteria</taxon>
        <taxon>Bacillati</taxon>
        <taxon>Actinomycetota</taxon>
        <taxon>Actinomycetes</taxon>
        <taxon>Micromonosporales</taxon>
        <taxon>Micromonosporaceae</taxon>
        <taxon>Actinoplanes</taxon>
    </lineage>
</organism>